<keyword evidence="3" id="KW-1185">Reference proteome</keyword>
<dbReference type="EMBL" id="JACGWO010000008">
    <property type="protein sequence ID" value="KAK4421652.1"/>
    <property type="molecule type" value="Genomic_DNA"/>
</dbReference>
<protein>
    <submittedName>
        <fullName evidence="2">Uncharacterized protein</fullName>
    </submittedName>
</protein>
<reference evidence="2" key="2">
    <citation type="journal article" date="2024" name="Plant">
        <title>Genomic evolution and insights into agronomic trait innovations of Sesamum species.</title>
        <authorList>
            <person name="Miao H."/>
            <person name="Wang L."/>
            <person name="Qu L."/>
            <person name="Liu H."/>
            <person name="Sun Y."/>
            <person name="Le M."/>
            <person name="Wang Q."/>
            <person name="Wei S."/>
            <person name="Zheng Y."/>
            <person name="Lin W."/>
            <person name="Duan Y."/>
            <person name="Cao H."/>
            <person name="Xiong S."/>
            <person name="Wang X."/>
            <person name="Wei L."/>
            <person name="Li C."/>
            <person name="Ma Q."/>
            <person name="Ju M."/>
            <person name="Zhao R."/>
            <person name="Li G."/>
            <person name="Mu C."/>
            <person name="Tian Q."/>
            <person name="Mei H."/>
            <person name="Zhang T."/>
            <person name="Gao T."/>
            <person name="Zhang H."/>
        </authorList>
    </citation>
    <scope>NUCLEOTIDE SEQUENCE</scope>
    <source>
        <strain evidence="2">3651</strain>
    </source>
</reference>
<evidence type="ECO:0000313" key="2">
    <source>
        <dbReference type="EMBL" id="KAK4421652.1"/>
    </source>
</evidence>
<dbReference type="AlphaFoldDB" id="A0AAE2CGX4"/>
<feature type="compositionally biased region" description="Basic and acidic residues" evidence="1">
    <location>
        <begin position="116"/>
        <end position="125"/>
    </location>
</feature>
<name>A0AAE2CGX4_9LAMI</name>
<feature type="compositionally biased region" description="Basic and acidic residues" evidence="1">
    <location>
        <begin position="54"/>
        <end position="63"/>
    </location>
</feature>
<organism evidence="2 3">
    <name type="scientific">Sesamum alatum</name>
    <dbReference type="NCBI Taxonomy" id="300844"/>
    <lineage>
        <taxon>Eukaryota</taxon>
        <taxon>Viridiplantae</taxon>
        <taxon>Streptophyta</taxon>
        <taxon>Embryophyta</taxon>
        <taxon>Tracheophyta</taxon>
        <taxon>Spermatophyta</taxon>
        <taxon>Magnoliopsida</taxon>
        <taxon>eudicotyledons</taxon>
        <taxon>Gunneridae</taxon>
        <taxon>Pentapetalae</taxon>
        <taxon>asterids</taxon>
        <taxon>lamiids</taxon>
        <taxon>Lamiales</taxon>
        <taxon>Pedaliaceae</taxon>
        <taxon>Sesamum</taxon>
    </lineage>
</organism>
<dbReference type="Proteomes" id="UP001293254">
    <property type="component" value="Unassembled WGS sequence"/>
</dbReference>
<feature type="region of interest" description="Disordered" evidence="1">
    <location>
        <begin position="53"/>
        <end position="125"/>
    </location>
</feature>
<comment type="caution">
    <text evidence="2">The sequence shown here is derived from an EMBL/GenBank/DDBJ whole genome shotgun (WGS) entry which is preliminary data.</text>
</comment>
<proteinExistence type="predicted"/>
<evidence type="ECO:0000256" key="1">
    <source>
        <dbReference type="SAM" id="MobiDB-lite"/>
    </source>
</evidence>
<feature type="region of interest" description="Disordered" evidence="1">
    <location>
        <begin position="1"/>
        <end position="24"/>
    </location>
</feature>
<feature type="compositionally biased region" description="Basic and acidic residues" evidence="1">
    <location>
        <begin position="73"/>
        <end position="82"/>
    </location>
</feature>
<reference evidence="2" key="1">
    <citation type="submission" date="2020-06" db="EMBL/GenBank/DDBJ databases">
        <authorList>
            <person name="Li T."/>
            <person name="Hu X."/>
            <person name="Zhang T."/>
            <person name="Song X."/>
            <person name="Zhang H."/>
            <person name="Dai N."/>
            <person name="Sheng W."/>
            <person name="Hou X."/>
            <person name="Wei L."/>
        </authorList>
    </citation>
    <scope>NUCLEOTIDE SEQUENCE</scope>
    <source>
        <strain evidence="2">3651</strain>
        <tissue evidence="2">Leaf</tissue>
    </source>
</reference>
<evidence type="ECO:0000313" key="3">
    <source>
        <dbReference type="Proteomes" id="UP001293254"/>
    </source>
</evidence>
<gene>
    <name evidence="2" type="ORF">Salat_2115800</name>
</gene>
<accession>A0AAE2CGX4</accession>
<sequence length="173" mass="19525">MDRGGGSYKTNPNRRKGYRDENMRKEKWIKNTTVAAMGIKPTKIFGIQMTMAGESRKEEENARGRVAATKKTKASDGVRVDGGDDGGTTLRPGHCGDGVQSRTTARRGGLTQTDGMRLRDSDRRAAMRGSKRECVVAMRRCEYAGKVRRLTELEMRFLYGTTARWRQKWQSGW</sequence>